<accession>D8PAG9</accession>
<evidence type="ECO:0000313" key="2">
    <source>
        <dbReference type="Proteomes" id="UP000001660"/>
    </source>
</evidence>
<gene>
    <name evidence="1" type="ORF">NIDE0453</name>
</gene>
<protein>
    <submittedName>
        <fullName evidence="1">Uncharacterized protein</fullName>
    </submittedName>
</protein>
<dbReference type="EMBL" id="FP929003">
    <property type="protein sequence ID" value="CBK40228.1"/>
    <property type="molecule type" value="Genomic_DNA"/>
</dbReference>
<dbReference type="AlphaFoldDB" id="D8PAG9"/>
<dbReference type="HOGENOM" id="CLU_1254058_0_0_0"/>
<name>D8PAG9_9BACT</name>
<reference evidence="1 2" key="1">
    <citation type="journal article" date="2010" name="Proc. Natl. Acad. Sci. U.S.A.">
        <title>A Nitrospira metagenome illuminates the physiology and evolution of globally important nitrite-oxidizing bacteria.</title>
        <authorList>
            <person name="Lucker S."/>
            <person name="Wagner M."/>
            <person name="Maixner F."/>
            <person name="Pelletier E."/>
            <person name="Koch H."/>
            <person name="Vacherie B."/>
            <person name="Rattei T."/>
            <person name="Sinninghe Damste J."/>
            <person name="Spieck E."/>
            <person name="Le Paslier D."/>
            <person name="Daims H."/>
        </authorList>
    </citation>
    <scope>NUCLEOTIDE SEQUENCE [LARGE SCALE GENOMIC DNA]</scope>
</reference>
<sequence>MIGYRQVVYGLAVTLVLHGCSWVTGTNVYVNEQYDTKPKPAGKLAIVPLAHLGPSLPCTGKCPPLEQVTDEYFQKSFEAFSGEVQTVPIATTRTFFQGKPDLLNKLVGIKWSTQDLRNDPGLRKILSGEELASIREELGNANLLLVPARFDLIPYLGNVVGYSEFQLYDLDSGSMIFSSLRNMTVNQAEEAGRGLMALVLISYSKSDFGKLYLHHEAAEN</sequence>
<evidence type="ECO:0000313" key="1">
    <source>
        <dbReference type="EMBL" id="CBK40228.1"/>
    </source>
</evidence>
<organism evidence="1 2">
    <name type="scientific">Nitrospira defluvii</name>
    <dbReference type="NCBI Taxonomy" id="330214"/>
    <lineage>
        <taxon>Bacteria</taxon>
        <taxon>Pseudomonadati</taxon>
        <taxon>Nitrospirota</taxon>
        <taxon>Nitrospiria</taxon>
        <taxon>Nitrospirales</taxon>
        <taxon>Nitrospiraceae</taxon>
        <taxon>Nitrospira</taxon>
    </lineage>
</organism>
<dbReference type="Proteomes" id="UP000001660">
    <property type="component" value="Chromosome"/>
</dbReference>
<dbReference type="KEGG" id="nde:NIDE0453"/>
<proteinExistence type="predicted"/>
<keyword evidence="2" id="KW-1185">Reference proteome</keyword>
<dbReference type="STRING" id="330214.NIDE0453"/>